<dbReference type="STRING" id="1581420.AAW00_13590"/>
<dbReference type="EMBL" id="LBHB01000004">
    <property type="protein sequence ID" value="KLE32455.1"/>
    <property type="molecule type" value="Genomic_DNA"/>
</dbReference>
<sequence>MKVRTKKLHGNAYPPVYWKHPRRIYEPGERDRENLVAAGLVENVDETDSEEASSDAGAGES</sequence>
<gene>
    <name evidence="2" type="ORF">AAW00_13590</name>
</gene>
<evidence type="ECO:0000313" key="2">
    <source>
        <dbReference type="EMBL" id="KLE32455.1"/>
    </source>
</evidence>
<proteinExistence type="predicted"/>
<dbReference type="AlphaFoldDB" id="A0A0G9MP21"/>
<reference evidence="2 3" key="1">
    <citation type="submission" date="2015-04" db="EMBL/GenBank/DDBJ databases">
        <title>The draft genome sequence of Erythrobacter luteus KA37.</title>
        <authorList>
            <person name="Zhuang L."/>
            <person name="Liu Y."/>
            <person name="Shao Z."/>
        </authorList>
    </citation>
    <scope>NUCLEOTIDE SEQUENCE [LARGE SCALE GENOMIC DNA]</scope>
    <source>
        <strain evidence="2 3">KA37</strain>
    </source>
</reference>
<comment type="caution">
    <text evidence="2">The sequence shown here is derived from an EMBL/GenBank/DDBJ whole genome shotgun (WGS) entry which is preliminary data.</text>
</comment>
<evidence type="ECO:0000256" key="1">
    <source>
        <dbReference type="SAM" id="MobiDB-lite"/>
    </source>
</evidence>
<dbReference type="PATRIC" id="fig|1581420.6.peg.2779"/>
<feature type="region of interest" description="Disordered" evidence="1">
    <location>
        <begin position="41"/>
        <end position="61"/>
    </location>
</feature>
<evidence type="ECO:0000313" key="3">
    <source>
        <dbReference type="Proteomes" id="UP000053464"/>
    </source>
</evidence>
<dbReference type="Proteomes" id="UP000053464">
    <property type="component" value="Unassembled WGS sequence"/>
</dbReference>
<protein>
    <submittedName>
        <fullName evidence="2">Uncharacterized protein</fullName>
    </submittedName>
</protein>
<keyword evidence="3" id="KW-1185">Reference proteome</keyword>
<accession>A0A0G9MP21</accession>
<dbReference type="RefSeq" id="WP_047004969.1">
    <property type="nucleotide sequence ID" value="NZ_LBHB01000004.1"/>
</dbReference>
<feature type="compositionally biased region" description="Acidic residues" evidence="1">
    <location>
        <begin position="43"/>
        <end position="53"/>
    </location>
</feature>
<organism evidence="2 3">
    <name type="scientific">Aurantiacibacter luteus</name>
    <dbReference type="NCBI Taxonomy" id="1581420"/>
    <lineage>
        <taxon>Bacteria</taxon>
        <taxon>Pseudomonadati</taxon>
        <taxon>Pseudomonadota</taxon>
        <taxon>Alphaproteobacteria</taxon>
        <taxon>Sphingomonadales</taxon>
        <taxon>Erythrobacteraceae</taxon>
        <taxon>Aurantiacibacter</taxon>
    </lineage>
</organism>
<name>A0A0G9MP21_9SPHN</name>